<dbReference type="AlphaFoldDB" id="A0A6C0GT18"/>
<dbReference type="Gene3D" id="2.40.50.100">
    <property type="match status" value="1"/>
</dbReference>
<proteinExistence type="inferred from homology"/>
<name>A0A6C0GT18_9BACT</name>
<dbReference type="Gene3D" id="2.40.420.20">
    <property type="match status" value="1"/>
</dbReference>
<comment type="similarity">
    <text evidence="2">Belongs to the membrane fusion protein (MFP) (TC 8.A.1) family.</text>
</comment>
<feature type="region of interest" description="Disordered" evidence="4">
    <location>
        <begin position="349"/>
        <end position="372"/>
    </location>
</feature>
<dbReference type="Proteomes" id="UP000480178">
    <property type="component" value="Chromosome"/>
</dbReference>
<dbReference type="Gene3D" id="1.10.287.470">
    <property type="entry name" value="Helix hairpin bin"/>
    <property type="match status" value="1"/>
</dbReference>
<accession>A0A6C0GT18</accession>
<dbReference type="InterPro" id="IPR058792">
    <property type="entry name" value="Beta-barrel_RND_2"/>
</dbReference>
<evidence type="ECO:0000256" key="2">
    <source>
        <dbReference type="ARBA" id="ARBA00009477"/>
    </source>
</evidence>
<feature type="domain" description="CusB-like beta-barrel" evidence="7">
    <location>
        <begin position="211"/>
        <end position="281"/>
    </location>
</feature>
<reference evidence="9 10" key="1">
    <citation type="submission" date="2020-01" db="EMBL/GenBank/DDBJ databases">
        <authorList>
            <person name="Kim M.K."/>
        </authorList>
    </citation>
    <scope>NUCLEOTIDE SEQUENCE [LARGE SCALE GENOMIC DNA]</scope>
    <source>
        <strain evidence="9 10">172606-1</strain>
    </source>
</reference>
<dbReference type="SUPFAM" id="SSF111369">
    <property type="entry name" value="HlyD-like secretion proteins"/>
    <property type="match status" value="1"/>
</dbReference>
<evidence type="ECO:0000256" key="3">
    <source>
        <dbReference type="ARBA" id="ARBA00022448"/>
    </source>
</evidence>
<dbReference type="PANTHER" id="PTHR30469">
    <property type="entry name" value="MULTIDRUG RESISTANCE PROTEIN MDTA"/>
    <property type="match status" value="1"/>
</dbReference>
<organism evidence="9 10">
    <name type="scientific">Rhodocytophaga rosea</name>
    <dbReference type="NCBI Taxonomy" id="2704465"/>
    <lineage>
        <taxon>Bacteria</taxon>
        <taxon>Pseudomonadati</taxon>
        <taxon>Bacteroidota</taxon>
        <taxon>Cytophagia</taxon>
        <taxon>Cytophagales</taxon>
        <taxon>Rhodocytophagaceae</taxon>
        <taxon>Rhodocytophaga</taxon>
    </lineage>
</organism>
<evidence type="ECO:0000259" key="6">
    <source>
        <dbReference type="Pfam" id="PF25917"/>
    </source>
</evidence>
<dbReference type="Pfam" id="PF25954">
    <property type="entry name" value="Beta-barrel_RND_2"/>
    <property type="match status" value="1"/>
</dbReference>
<protein>
    <submittedName>
        <fullName evidence="9">Efflux RND transporter periplasmic adaptor subunit</fullName>
    </submittedName>
</protein>
<dbReference type="RefSeq" id="WP_162446596.1">
    <property type="nucleotide sequence ID" value="NZ_CP048222.1"/>
</dbReference>
<dbReference type="EMBL" id="CP048222">
    <property type="protein sequence ID" value="QHT70620.1"/>
    <property type="molecule type" value="Genomic_DNA"/>
</dbReference>
<evidence type="ECO:0000259" key="8">
    <source>
        <dbReference type="Pfam" id="PF25967"/>
    </source>
</evidence>
<keyword evidence="5" id="KW-1133">Transmembrane helix</keyword>
<keyword evidence="5" id="KW-0472">Membrane</keyword>
<evidence type="ECO:0000256" key="1">
    <source>
        <dbReference type="ARBA" id="ARBA00004196"/>
    </source>
</evidence>
<feature type="domain" description="Multidrug resistance protein MdtA-like barrel-sandwich hybrid" evidence="6">
    <location>
        <begin position="77"/>
        <end position="201"/>
    </location>
</feature>
<keyword evidence="10" id="KW-1185">Reference proteome</keyword>
<dbReference type="GO" id="GO:0015562">
    <property type="term" value="F:efflux transmembrane transporter activity"/>
    <property type="evidence" value="ECO:0007669"/>
    <property type="project" value="TreeGrafter"/>
</dbReference>
<dbReference type="InterPro" id="IPR058627">
    <property type="entry name" value="MdtA-like_C"/>
</dbReference>
<evidence type="ECO:0000256" key="5">
    <source>
        <dbReference type="SAM" id="Phobius"/>
    </source>
</evidence>
<dbReference type="InterPro" id="IPR058625">
    <property type="entry name" value="MdtA-like_BSH"/>
</dbReference>
<feature type="compositionally biased region" description="Low complexity" evidence="4">
    <location>
        <begin position="359"/>
        <end position="372"/>
    </location>
</feature>
<evidence type="ECO:0000313" key="10">
    <source>
        <dbReference type="Proteomes" id="UP000480178"/>
    </source>
</evidence>
<evidence type="ECO:0000313" key="9">
    <source>
        <dbReference type="EMBL" id="QHT70620.1"/>
    </source>
</evidence>
<evidence type="ECO:0000256" key="4">
    <source>
        <dbReference type="SAM" id="MobiDB-lite"/>
    </source>
</evidence>
<feature type="domain" description="Multidrug resistance protein MdtA-like C-terminal permuted SH3" evidence="8">
    <location>
        <begin position="289"/>
        <end position="344"/>
    </location>
</feature>
<dbReference type="KEGG" id="rhoz:GXP67_30190"/>
<dbReference type="Pfam" id="PF25917">
    <property type="entry name" value="BSH_RND"/>
    <property type="match status" value="1"/>
</dbReference>
<dbReference type="FunFam" id="2.40.30.170:FF:000010">
    <property type="entry name" value="Efflux RND transporter periplasmic adaptor subunit"/>
    <property type="match status" value="1"/>
</dbReference>
<keyword evidence="5" id="KW-0812">Transmembrane</keyword>
<sequence length="372" mass="41234">MQTRRKIMLWLVPVGLILLFLFVGVLPRIRNQQELQAAVEKEKNRIVQVNTTIASRSDATSNLTLPGQIQPLRETPIYARTQGFLRKRLVDIGSQVKKGQLLATLDAPELDQDIIRAQTDVKLAKANLDRVESVSLPGAVSQQDVDNRQALYEMNQANLRRIEVLKGLQEIRAPFNGVITSRNTEQGSLISVGNTIPLFTISQLDTLRVYTDVPQSYYRYIQVGQTVEVRVPEFPGKVFSGKVVRTAEALRSQSRTLLTEVVIPNSTRELVSGLYGQVNFQLSQAEPPVVIPANTLWITPEGPQVMLVKDDNTLQVQRVEISRDFGTTLEIGSGLQGGERLVVNPSDNLQQGQKVQPRAPANAKMASANASH</sequence>
<dbReference type="Pfam" id="PF25967">
    <property type="entry name" value="RND-MFP_C"/>
    <property type="match status" value="1"/>
</dbReference>
<dbReference type="Gene3D" id="2.40.30.170">
    <property type="match status" value="1"/>
</dbReference>
<evidence type="ECO:0000259" key="7">
    <source>
        <dbReference type="Pfam" id="PF25954"/>
    </source>
</evidence>
<dbReference type="NCBIfam" id="TIGR01730">
    <property type="entry name" value="RND_mfp"/>
    <property type="match status" value="1"/>
</dbReference>
<dbReference type="InterPro" id="IPR006143">
    <property type="entry name" value="RND_pump_MFP"/>
</dbReference>
<comment type="subcellular location">
    <subcellularLocation>
        <location evidence="1">Cell envelope</location>
    </subcellularLocation>
</comment>
<keyword evidence="3" id="KW-0813">Transport</keyword>
<dbReference type="GO" id="GO:1990281">
    <property type="term" value="C:efflux pump complex"/>
    <property type="evidence" value="ECO:0007669"/>
    <property type="project" value="TreeGrafter"/>
</dbReference>
<feature type="transmembrane region" description="Helical" evidence="5">
    <location>
        <begin position="7"/>
        <end position="26"/>
    </location>
</feature>
<dbReference type="PANTHER" id="PTHR30469:SF37">
    <property type="entry name" value="RAGD PROTEIN"/>
    <property type="match status" value="1"/>
</dbReference>
<gene>
    <name evidence="9" type="ORF">GXP67_30190</name>
</gene>